<dbReference type="InterPro" id="IPR036962">
    <property type="entry name" value="Glyco_hydro_3_N_sf"/>
</dbReference>
<organism evidence="5 6">
    <name type="scientific">Robiginitalea aurantiaca</name>
    <dbReference type="NCBI Taxonomy" id="3056915"/>
    <lineage>
        <taxon>Bacteria</taxon>
        <taxon>Pseudomonadati</taxon>
        <taxon>Bacteroidota</taxon>
        <taxon>Flavobacteriia</taxon>
        <taxon>Flavobacteriales</taxon>
        <taxon>Flavobacteriaceae</taxon>
        <taxon>Robiginitalea</taxon>
    </lineage>
</organism>
<reference evidence="5" key="1">
    <citation type="submission" date="2023-06" db="EMBL/GenBank/DDBJ databases">
        <title>Robiginitalea aurantiacus sp. nov. and Algoriphagus sediminis sp. nov., isolated from coastal sediment.</title>
        <authorList>
            <person name="Zhou Z.Y."/>
            <person name="An J."/>
            <person name="Jia Y.W."/>
            <person name="Du Z.J."/>
        </authorList>
    </citation>
    <scope>NUCLEOTIDE SEQUENCE</scope>
    <source>
        <strain evidence="5">M39</strain>
    </source>
</reference>
<dbReference type="RefSeq" id="WP_289724287.1">
    <property type="nucleotide sequence ID" value="NZ_JAUDUY010000002.1"/>
</dbReference>
<dbReference type="GO" id="GO:0016787">
    <property type="term" value="F:hydrolase activity"/>
    <property type="evidence" value="ECO:0007669"/>
    <property type="project" value="UniProtKB-KW"/>
</dbReference>
<evidence type="ECO:0000256" key="2">
    <source>
        <dbReference type="ARBA" id="ARBA00022801"/>
    </source>
</evidence>
<evidence type="ECO:0000259" key="4">
    <source>
        <dbReference type="SMART" id="SM01217"/>
    </source>
</evidence>
<dbReference type="Pfam" id="PF14310">
    <property type="entry name" value="Fn3-like"/>
    <property type="match status" value="1"/>
</dbReference>
<dbReference type="SUPFAM" id="SSF52279">
    <property type="entry name" value="Beta-D-glucan exohydrolase, C-terminal domain"/>
    <property type="match status" value="1"/>
</dbReference>
<accession>A0ABT7WDD9</accession>
<proteinExistence type="inferred from homology"/>
<comment type="similarity">
    <text evidence="1">Belongs to the glycosyl hydrolase 3 family.</text>
</comment>
<sequence length="749" mass="82640">MLFFSRPAFSILKAVPFAALLLSLQVSNAQTPEYSDSSSLNIDKMKDVDKSIEEILTQLTLEEKVAMCHAQSKFSTPGVARLGIPEVWMSDGPHGVRGEINWDNWGYAGWTNDSITAFPALTSLAATFDPTLSHAYGVSLGEEALYRRKDVLLGPGVNIYRTPLNGRNFEYMGEDPYLASEMVVPYIKGVQQNGVAACVKHFALNNQEKWRNYVDVEVSDRALHEIYLPAFKAAVERGGVWSVMGSYNKFRGQYCSHHELLINKILKGDWAFDGVVITDWGSAHNTMEAALYGLDMEMGTGTDGLTTTLVNAYDNYYLANPFLEALEAGEVPESVLDDKVRRILRLMFRTTMNPNRGRGRMNNQEHLNVARKVAASGMVLLKNEEAFFPLDPEVEMTIAVIGENATRSMTLGGGSSELKAKIEVSPLEGLRERFPKATILHAMGYASGPSVYGRVEPSPYDADSLRQQAIEIAAKADKVLFIGGLNKNHRQDCEGGDRESMDLPFGQDRLLSEVIAVNENVGVVLVSGNAVAMPWIANVKGLLQAWYGGSMAGHALADIVSGDISPSGKLPFSFPVKLEDNAAHSFGASSYPGIKKEQFYEEGIFVGYRWHDTQDIKPLFPFGFGLSYTRFKVSEIKTDRKNYRSGDTITVSFEIQNTGSVAGAEVVQVYIGKPKSRVARPVKELKGFNKVALGAGELKKDTIDIPVSSLMYYDEDISDWQLEAGDYSLYIGNSSDRIFREVKIKVATD</sequence>
<protein>
    <submittedName>
        <fullName evidence="5">Glycoside hydrolase family 3 C-terminal domain-containing protein</fullName>
    </submittedName>
</protein>
<dbReference type="EMBL" id="JAUDUY010000002">
    <property type="protein sequence ID" value="MDM9630925.1"/>
    <property type="molecule type" value="Genomic_DNA"/>
</dbReference>
<evidence type="ECO:0000256" key="1">
    <source>
        <dbReference type="ARBA" id="ARBA00005336"/>
    </source>
</evidence>
<keyword evidence="2 5" id="KW-0378">Hydrolase</keyword>
<dbReference type="PRINTS" id="PR00133">
    <property type="entry name" value="GLHYDRLASE3"/>
</dbReference>
<dbReference type="InterPro" id="IPR002772">
    <property type="entry name" value="Glyco_hydro_3_C"/>
</dbReference>
<dbReference type="InterPro" id="IPR026891">
    <property type="entry name" value="Fn3-like"/>
</dbReference>
<dbReference type="PANTHER" id="PTHR42715:SF10">
    <property type="entry name" value="BETA-GLUCOSIDASE"/>
    <property type="match status" value="1"/>
</dbReference>
<dbReference type="PANTHER" id="PTHR42715">
    <property type="entry name" value="BETA-GLUCOSIDASE"/>
    <property type="match status" value="1"/>
</dbReference>
<dbReference type="Gene3D" id="3.20.20.300">
    <property type="entry name" value="Glycoside hydrolase, family 3, N-terminal domain"/>
    <property type="match status" value="1"/>
</dbReference>
<keyword evidence="3" id="KW-0732">Signal</keyword>
<dbReference type="InterPro" id="IPR017853">
    <property type="entry name" value="GH"/>
</dbReference>
<dbReference type="Pfam" id="PF01915">
    <property type="entry name" value="Glyco_hydro_3_C"/>
    <property type="match status" value="1"/>
</dbReference>
<feature type="chain" id="PRO_5046981410" evidence="3">
    <location>
        <begin position="30"/>
        <end position="749"/>
    </location>
</feature>
<feature type="signal peptide" evidence="3">
    <location>
        <begin position="1"/>
        <end position="29"/>
    </location>
</feature>
<dbReference type="SUPFAM" id="SSF51445">
    <property type="entry name" value="(Trans)glycosidases"/>
    <property type="match status" value="1"/>
</dbReference>
<evidence type="ECO:0000256" key="3">
    <source>
        <dbReference type="SAM" id="SignalP"/>
    </source>
</evidence>
<dbReference type="Gene3D" id="2.60.40.10">
    <property type="entry name" value="Immunoglobulins"/>
    <property type="match status" value="1"/>
</dbReference>
<dbReference type="Gene3D" id="3.40.50.1700">
    <property type="entry name" value="Glycoside hydrolase family 3 C-terminal domain"/>
    <property type="match status" value="1"/>
</dbReference>
<dbReference type="InterPro" id="IPR050288">
    <property type="entry name" value="Cellulose_deg_GH3"/>
</dbReference>
<dbReference type="Pfam" id="PF00933">
    <property type="entry name" value="Glyco_hydro_3"/>
    <property type="match status" value="1"/>
</dbReference>
<keyword evidence="6" id="KW-1185">Reference proteome</keyword>
<dbReference type="SMART" id="SM01217">
    <property type="entry name" value="Fn3_like"/>
    <property type="match status" value="1"/>
</dbReference>
<dbReference type="InterPro" id="IPR001764">
    <property type="entry name" value="Glyco_hydro_3_N"/>
</dbReference>
<gene>
    <name evidence="5" type="ORF">QU605_05555</name>
</gene>
<dbReference type="InterPro" id="IPR013783">
    <property type="entry name" value="Ig-like_fold"/>
</dbReference>
<name>A0ABT7WDD9_9FLAO</name>
<evidence type="ECO:0000313" key="5">
    <source>
        <dbReference type="EMBL" id="MDM9630925.1"/>
    </source>
</evidence>
<dbReference type="InterPro" id="IPR036881">
    <property type="entry name" value="Glyco_hydro_3_C_sf"/>
</dbReference>
<dbReference type="Proteomes" id="UP001174839">
    <property type="component" value="Unassembled WGS sequence"/>
</dbReference>
<feature type="domain" description="Fibronectin type III-like" evidence="4">
    <location>
        <begin position="665"/>
        <end position="735"/>
    </location>
</feature>
<evidence type="ECO:0000313" key="6">
    <source>
        <dbReference type="Proteomes" id="UP001174839"/>
    </source>
</evidence>
<comment type="caution">
    <text evidence="5">The sequence shown here is derived from an EMBL/GenBank/DDBJ whole genome shotgun (WGS) entry which is preliminary data.</text>
</comment>